<evidence type="ECO:0000313" key="3">
    <source>
        <dbReference type="EMBL" id="KFF05460.1"/>
    </source>
</evidence>
<dbReference type="Gene3D" id="2.130.10.10">
    <property type="entry name" value="YVTN repeat-like/Quinoprotein amine dehydrogenase"/>
    <property type="match status" value="1"/>
</dbReference>
<dbReference type="eggNOG" id="COG2706">
    <property type="taxonomic scope" value="Bacteria"/>
</dbReference>
<comment type="caution">
    <text evidence="3">The sequence shown here is derived from an EMBL/GenBank/DDBJ whole genome shotgun (WGS) entry which is preliminary data.</text>
</comment>
<dbReference type="GO" id="GO:0017057">
    <property type="term" value="F:6-phosphogluconolactonase activity"/>
    <property type="evidence" value="ECO:0007669"/>
    <property type="project" value="TreeGrafter"/>
</dbReference>
<dbReference type="STRING" id="362418.IW19_07990"/>
<evidence type="ECO:0000313" key="4">
    <source>
        <dbReference type="Proteomes" id="UP000028715"/>
    </source>
</evidence>
<dbReference type="GO" id="GO:0005829">
    <property type="term" value="C:cytosol"/>
    <property type="evidence" value="ECO:0007669"/>
    <property type="project" value="TreeGrafter"/>
</dbReference>
<dbReference type="AlphaFoldDB" id="A0A085ZLZ6"/>
<dbReference type="GO" id="GO:0006006">
    <property type="term" value="P:glucose metabolic process"/>
    <property type="evidence" value="ECO:0007669"/>
    <property type="project" value="UniProtKB-KW"/>
</dbReference>
<dbReference type="PANTHER" id="PTHR30344">
    <property type="entry name" value="6-PHOSPHOGLUCONOLACTONASE-RELATED"/>
    <property type="match status" value="1"/>
</dbReference>
<comment type="similarity">
    <text evidence="1">Belongs to the cycloisomerase 2 family.</text>
</comment>
<dbReference type="Proteomes" id="UP000028715">
    <property type="component" value="Unassembled WGS sequence"/>
</dbReference>
<dbReference type="OrthoDB" id="9790815at2"/>
<dbReference type="Pfam" id="PF10282">
    <property type="entry name" value="Lactonase"/>
    <property type="match status" value="1"/>
</dbReference>
<gene>
    <name evidence="3" type="ORF">IW19_07990</name>
</gene>
<keyword evidence="4" id="KW-1185">Reference proteome</keyword>
<name>A0A085ZLZ6_9FLAO</name>
<sequence>MKKQLLLIIVFLVTLSGFSQNTYVFLGSYNRDKSAEAIQIYQLDTLNGKLTKITGAKDIINPSYLTVSPNGKYIYACTDTKTPNAGSVSSFEFNADQKSLTFLNKQSSGGENPVYVSVHKNGKWLVNGNYTEGSVSVHPVLENGKIDSIAQNFKYSEGSIHPERQKSSHVHSTIFSPQFDYLFLPDLGADKIHCYQFNETKKQPLTEAAIPFTKTDLQAGPRHFTFHPNQKYGYCIEEMSGTISVYEYGNGTLKKIQRIKTHKDKYEGFSESSDIHISPDGKFLYASNRGKENNIAVFSIDADGLLKNIGYQSTFGKHPRVFAIDESGKFLIASNVNTGNVIVFRRNQKTGLLKKTGKEIKMQDVSCVQIKQILKIKLL</sequence>
<evidence type="ECO:0000256" key="1">
    <source>
        <dbReference type="ARBA" id="ARBA00005564"/>
    </source>
</evidence>
<dbReference type="InterPro" id="IPR050282">
    <property type="entry name" value="Cycloisomerase_2"/>
</dbReference>
<dbReference type="RefSeq" id="WP_035682898.1">
    <property type="nucleotide sequence ID" value="NZ_JPRL01000001.1"/>
</dbReference>
<dbReference type="InterPro" id="IPR011048">
    <property type="entry name" value="Haem_d1_sf"/>
</dbReference>
<dbReference type="SUPFAM" id="SSF51004">
    <property type="entry name" value="C-terminal (heme d1) domain of cytochrome cd1-nitrite reductase"/>
    <property type="match status" value="1"/>
</dbReference>
<protein>
    <submittedName>
        <fullName evidence="3">6-phosphogluconolactonase</fullName>
    </submittedName>
</protein>
<dbReference type="EMBL" id="JPRL01000001">
    <property type="protein sequence ID" value="KFF05460.1"/>
    <property type="molecule type" value="Genomic_DNA"/>
</dbReference>
<organism evidence="3 4">
    <name type="scientific">Flavobacterium reichenbachii</name>
    <dbReference type="NCBI Taxonomy" id="362418"/>
    <lineage>
        <taxon>Bacteria</taxon>
        <taxon>Pseudomonadati</taxon>
        <taxon>Bacteroidota</taxon>
        <taxon>Flavobacteriia</taxon>
        <taxon>Flavobacteriales</taxon>
        <taxon>Flavobacteriaceae</taxon>
        <taxon>Flavobacterium</taxon>
    </lineage>
</organism>
<dbReference type="InterPro" id="IPR019405">
    <property type="entry name" value="Lactonase_7-beta_prop"/>
</dbReference>
<reference evidence="3 4" key="1">
    <citation type="submission" date="2014-07" db="EMBL/GenBank/DDBJ databases">
        <title>Genome of Flavobacterium reichenbachii LMG 25512.</title>
        <authorList>
            <person name="Stropko S.J."/>
            <person name="Pipes S.E."/>
            <person name="Newman J.D."/>
        </authorList>
    </citation>
    <scope>NUCLEOTIDE SEQUENCE [LARGE SCALE GENOMIC DNA]</scope>
    <source>
        <strain evidence="3 4">LMG 25512</strain>
    </source>
</reference>
<evidence type="ECO:0000256" key="2">
    <source>
        <dbReference type="ARBA" id="ARBA00022526"/>
    </source>
</evidence>
<keyword evidence="2" id="KW-0313">Glucose metabolism</keyword>
<keyword evidence="2" id="KW-0119">Carbohydrate metabolism</keyword>
<proteinExistence type="inferred from homology"/>
<accession>A0A085ZLZ6</accession>
<dbReference type="PANTHER" id="PTHR30344:SF1">
    <property type="entry name" value="6-PHOSPHOGLUCONOLACTONASE"/>
    <property type="match status" value="1"/>
</dbReference>
<dbReference type="InterPro" id="IPR015943">
    <property type="entry name" value="WD40/YVTN_repeat-like_dom_sf"/>
</dbReference>